<sequence length="141" mass="15961">MGLLSQGILLISILQLIHSGFSSHEFFILKKRLVANSNLDVDSLALPRDIHLEAVCGMILLTLSVFLSFNKLEFLPLSSKLKLMKQNNILQEIDMNKATSTKNLMGCNPYGDFMNLPGFVDIHAKREEVRKWRKSQTEVAE</sequence>
<dbReference type="Pfam" id="PF10270">
    <property type="entry name" value="MMgT"/>
    <property type="match status" value="1"/>
</dbReference>
<evidence type="ECO:0000313" key="8">
    <source>
        <dbReference type="Proteomes" id="UP000190274"/>
    </source>
</evidence>
<evidence type="ECO:0000256" key="3">
    <source>
        <dbReference type="ARBA" id="ARBA00022692"/>
    </source>
</evidence>
<dbReference type="EMBL" id="LT598461">
    <property type="protein sequence ID" value="SCU97761.1"/>
    <property type="molecule type" value="Genomic_DNA"/>
</dbReference>
<protein>
    <submittedName>
        <fullName evidence="7">LADA_0H08130g1_1</fullName>
    </submittedName>
</protein>
<reference evidence="7 8" key="1">
    <citation type="submission" date="2016-03" db="EMBL/GenBank/DDBJ databases">
        <authorList>
            <person name="Devillers H."/>
        </authorList>
    </citation>
    <scope>NUCLEOTIDE SEQUENCE [LARGE SCALE GENOMIC DNA]</scope>
    <source>
        <strain evidence="7">CBS 10888</strain>
    </source>
</reference>
<comment type="similarity">
    <text evidence="2">Belongs to the membrane magnesium transporter (TC 1.A.67) family.</text>
</comment>
<keyword evidence="3" id="KW-0812">Transmembrane</keyword>
<proteinExistence type="inferred from homology"/>
<dbReference type="GO" id="GO:0045050">
    <property type="term" value="P:protein insertion into ER membrane by stop-transfer membrane-anchor sequence"/>
    <property type="evidence" value="ECO:0007669"/>
    <property type="project" value="EnsemblFungi"/>
</dbReference>
<evidence type="ECO:0000256" key="4">
    <source>
        <dbReference type="ARBA" id="ARBA00022989"/>
    </source>
</evidence>
<evidence type="ECO:0000313" key="7">
    <source>
        <dbReference type="EMBL" id="SCU97761.1"/>
    </source>
</evidence>
<dbReference type="GO" id="GO:0015914">
    <property type="term" value="P:phospholipid transport"/>
    <property type="evidence" value="ECO:0007669"/>
    <property type="project" value="EnsemblFungi"/>
</dbReference>
<accession>A0A1G4K2F5</accession>
<dbReference type="STRING" id="1266660.A0A1G4K2F5"/>
<dbReference type="Proteomes" id="UP000190274">
    <property type="component" value="Chromosome H"/>
</dbReference>
<keyword evidence="8" id="KW-1185">Reference proteome</keyword>
<feature type="chain" id="PRO_5009236333" evidence="6">
    <location>
        <begin position="20"/>
        <end position="141"/>
    </location>
</feature>
<dbReference type="InterPro" id="IPR053279">
    <property type="entry name" value="EMC_subunit"/>
</dbReference>
<keyword evidence="4" id="KW-1133">Transmembrane helix</keyword>
<dbReference type="GO" id="GO:0032977">
    <property type="term" value="F:membrane insertase activity"/>
    <property type="evidence" value="ECO:0007669"/>
    <property type="project" value="EnsemblFungi"/>
</dbReference>
<dbReference type="OrthoDB" id="44756at2759"/>
<evidence type="ECO:0000256" key="5">
    <source>
        <dbReference type="ARBA" id="ARBA00023136"/>
    </source>
</evidence>
<dbReference type="GO" id="GO:0034975">
    <property type="term" value="P:protein folding in endoplasmic reticulum"/>
    <property type="evidence" value="ECO:0007669"/>
    <property type="project" value="TreeGrafter"/>
</dbReference>
<keyword evidence="5" id="KW-0472">Membrane</keyword>
<dbReference type="AlphaFoldDB" id="A0A1G4K2F5"/>
<name>A0A1G4K2F5_9SACH</name>
<evidence type="ECO:0000256" key="1">
    <source>
        <dbReference type="ARBA" id="ARBA00004127"/>
    </source>
</evidence>
<evidence type="ECO:0000256" key="2">
    <source>
        <dbReference type="ARBA" id="ARBA00006109"/>
    </source>
</evidence>
<organism evidence="7 8">
    <name type="scientific">Lachancea dasiensis</name>
    <dbReference type="NCBI Taxonomy" id="1072105"/>
    <lineage>
        <taxon>Eukaryota</taxon>
        <taxon>Fungi</taxon>
        <taxon>Dikarya</taxon>
        <taxon>Ascomycota</taxon>
        <taxon>Saccharomycotina</taxon>
        <taxon>Saccharomycetes</taxon>
        <taxon>Saccharomycetales</taxon>
        <taxon>Saccharomycetaceae</taxon>
        <taxon>Lachancea</taxon>
    </lineage>
</organism>
<dbReference type="PANTHER" id="PTHR28144">
    <property type="entry name" value="ER MEMBRANE PROTEIN COMPLEX SUBUNIT 5"/>
    <property type="match status" value="1"/>
</dbReference>
<comment type="subcellular location">
    <subcellularLocation>
        <location evidence="1">Endomembrane system</location>
        <topology evidence="1">Multi-pass membrane protein</topology>
    </subcellularLocation>
</comment>
<dbReference type="InterPro" id="IPR018937">
    <property type="entry name" value="MMgT"/>
</dbReference>
<gene>
    <name evidence="7" type="ORF">LADA_0H08130G</name>
</gene>
<dbReference type="GO" id="GO:0006644">
    <property type="term" value="P:phospholipid metabolic process"/>
    <property type="evidence" value="ECO:0007669"/>
    <property type="project" value="EnsemblFungi"/>
</dbReference>
<dbReference type="GO" id="GO:0072546">
    <property type="term" value="C:EMC complex"/>
    <property type="evidence" value="ECO:0007669"/>
    <property type="project" value="EnsemblFungi"/>
</dbReference>
<dbReference type="PANTHER" id="PTHR28144:SF1">
    <property type="entry name" value="ER MEMBRANE PROTEIN COMPLEX SUBUNIT 5"/>
    <property type="match status" value="1"/>
</dbReference>
<evidence type="ECO:0000256" key="6">
    <source>
        <dbReference type="SAM" id="SignalP"/>
    </source>
</evidence>
<keyword evidence="6" id="KW-0732">Signal</keyword>
<feature type="signal peptide" evidence="6">
    <location>
        <begin position="1"/>
        <end position="19"/>
    </location>
</feature>